<reference evidence="1 2" key="1">
    <citation type="submission" date="2024-01" db="EMBL/GenBank/DDBJ databases">
        <title>The diversity of rhizobia nodulating Mimosa spp. in eleven states of Brazil covering several biomes is determined by host plant, location, and edaphic factors.</title>
        <authorList>
            <person name="Rouws L."/>
            <person name="Barauna A."/>
            <person name="Beukes C."/>
            <person name="De Faria S.M."/>
            <person name="Gross E."/>
            <person name="Dos Reis Junior F.B."/>
            <person name="Simon M."/>
            <person name="Maluk M."/>
            <person name="Odee D.W."/>
            <person name="Kenicer G."/>
            <person name="Young J.P.W."/>
            <person name="Reis V.M."/>
            <person name="Zilli J."/>
            <person name="James E.K."/>
        </authorList>
    </citation>
    <scope>NUCLEOTIDE SEQUENCE [LARGE SCALE GENOMIC DNA]</scope>
    <source>
        <strain evidence="1 2">JPY77</strain>
    </source>
</reference>
<dbReference type="EMBL" id="JAZHGC010000026">
    <property type="protein sequence ID" value="MEM5289434.1"/>
    <property type="molecule type" value="Genomic_DNA"/>
</dbReference>
<dbReference type="Proteomes" id="UP001494588">
    <property type="component" value="Unassembled WGS sequence"/>
</dbReference>
<sequence length="112" mass="11936">MTTQTITDDFDIMWSVPERAGKGFACRVVVVNRKTNDVAGTYSGEAATAREAENIACNKAKQAIYDGFSLDTPRLASAPAQAQALEDARASEPAGKRLDVVVKNVDSVASDE</sequence>
<evidence type="ECO:0000313" key="2">
    <source>
        <dbReference type="Proteomes" id="UP001494588"/>
    </source>
</evidence>
<gene>
    <name evidence="1" type="ORF">V4C55_27305</name>
</gene>
<keyword evidence="2" id="KW-1185">Reference proteome</keyword>
<dbReference type="RefSeq" id="WP_201657833.1">
    <property type="nucleotide sequence ID" value="NZ_CAJHCS010000028.1"/>
</dbReference>
<accession>A0ABU9QJ36</accession>
<evidence type="ECO:0000313" key="1">
    <source>
        <dbReference type="EMBL" id="MEM5289434.1"/>
    </source>
</evidence>
<protein>
    <recommendedName>
        <fullName evidence="3">DRBM domain-containing protein</fullName>
    </recommendedName>
</protein>
<comment type="caution">
    <text evidence="1">The sequence shown here is derived from an EMBL/GenBank/DDBJ whole genome shotgun (WGS) entry which is preliminary data.</text>
</comment>
<name>A0ABU9QJ36_9BURK</name>
<organism evidence="1 2">
    <name type="scientific">Paraburkholderia sabiae</name>
    <dbReference type="NCBI Taxonomy" id="273251"/>
    <lineage>
        <taxon>Bacteria</taxon>
        <taxon>Pseudomonadati</taxon>
        <taxon>Pseudomonadota</taxon>
        <taxon>Betaproteobacteria</taxon>
        <taxon>Burkholderiales</taxon>
        <taxon>Burkholderiaceae</taxon>
        <taxon>Paraburkholderia</taxon>
    </lineage>
</organism>
<evidence type="ECO:0008006" key="3">
    <source>
        <dbReference type="Google" id="ProtNLM"/>
    </source>
</evidence>
<proteinExistence type="predicted"/>